<evidence type="ECO:0000259" key="13">
    <source>
        <dbReference type="Pfam" id="PF02771"/>
    </source>
</evidence>
<dbReference type="InterPro" id="IPR052166">
    <property type="entry name" value="Diverse_Acyl-CoA_DH"/>
</dbReference>
<keyword evidence="3 10" id="KW-0285">Flavoprotein</keyword>
<evidence type="ECO:0000256" key="7">
    <source>
        <dbReference type="ARBA" id="ARBA00058683"/>
    </source>
</evidence>
<feature type="domain" description="Acetyl-CoA dehydrogenase-like C-terminal" evidence="14">
    <location>
        <begin position="468"/>
        <end position="585"/>
    </location>
</feature>
<dbReference type="GO" id="GO:0050660">
    <property type="term" value="F:flavin adenine dinucleotide binding"/>
    <property type="evidence" value="ECO:0007669"/>
    <property type="project" value="InterPro"/>
</dbReference>
<evidence type="ECO:0000256" key="3">
    <source>
        <dbReference type="ARBA" id="ARBA00022630"/>
    </source>
</evidence>
<dbReference type="Pfam" id="PF02771">
    <property type="entry name" value="Acyl-CoA_dh_N"/>
    <property type="match status" value="1"/>
</dbReference>
<dbReference type="InterPro" id="IPR046373">
    <property type="entry name" value="Acyl-CoA_Oxase/DH_mid-dom_sf"/>
</dbReference>
<feature type="domain" description="Acyl-CoA dehydrogenase/oxidase C-terminal" evidence="11">
    <location>
        <begin position="284"/>
        <end position="448"/>
    </location>
</feature>
<dbReference type="SUPFAM" id="SSF56645">
    <property type="entry name" value="Acyl-CoA dehydrogenase NM domain-like"/>
    <property type="match status" value="1"/>
</dbReference>
<dbReference type="GO" id="GO:0003995">
    <property type="term" value="F:acyl-CoA dehydrogenase activity"/>
    <property type="evidence" value="ECO:0007669"/>
    <property type="project" value="InterPro"/>
</dbReference>
<dbReference type="Pfam" id="PF02770">
    <property type="entry name" value="Acyl-CoA_dh_M"/>
    <property type="match status" value="1"/>
</dbReference>
<evidence type="ECO:0000259" key="12">
    <source>
        <dbReference type="Pfam" id="PF02770"/>
    </source>
</evidence>
<dbReference type="SUPFAM" id="SSF47203">
    <property type="entry name" value="Acyl-CoA dehydrogenase C-terminal domain-like"/>
    <property type="match status" value="1"/>
</dbReference>
<evidence type="ECO:0000256" key="8">
    <source>
        <dbReference type="ARBA" id="ARBA00066694"/>
    </source>
</evidence>
<evidence type="ECO:0000256" key="1">
    <source>
        <dbReference type="ARBA" id="ARBA00001974"/>
    </source>
</evidence>
<dbReference type="InterPro" id="IPR006091">
    <property type="entry name" value="Acyl-CoA_Oxase/DH_mid-dom"/>
</dbReference>
<dbReference type="InterPro" id="IPR037069">
    <property type="entry name" value="AcylCoA_DH/ox_N_sf"/>
</dbReference>
<dbReference type="PANTHER" id="PTHR42803">
    <property type="entry name" value="ACYL-COA DEHYDROGENASE"/>
    <property type="match status" value="1"/>
</dbReference>
<reference evidence="15" key="1">
    <citation type="submission" date="2022-11" db="EMBL/GenBank/DDBJ databases">
        <title>Parathalassolutuus dongxingensis gen. nov., sp. nov., a novel member of family Oceanospirillaceae isolated from a coastal shrimp pond in Guangxi, China.</title>
        <authorList>
            <person name="Chen H."/>
        </authorList>
    </citation>
    <scope>NUCLEOTIDE SEQUENCE</scope>
    <source>
        <strain evidence="15">G-43</strain>
    </source>
</reference>
<dbReference type="EMBL" id="JAPNOA010000059">
    <property type="protein sequence ID" value="MCY0967476.1"/>
    <property type="molecule type" value="Genomic_DNA"/>
</dbReference>
<comment type="caution">
    <text evidence="15">The sequence shown here is derived from an EMBL/GenBank/DDBJ whole genome shotgun (WGS) entry which is preliminary data.</text>
</comment>
<feature type="domain" description="Acyl-CoA dehydrogenase/oxidase N-terminal" evidence="13">
    <location>
        <begin position="41"/>
        <end position="156"/>
    </location>
</feature>
<dbReference type="RefSeq" id="WP_283175673.1">
    <property type="nucleotide sequence ID" value="NZ_JAPNOA010000059.1"/>
</dbReference>
<comment type="function">
    <text evidence="7">Involved in the assimilation of dimethylsulphoniopropionate (DMSP), an important compound in the fixation of carbon in marine phytoplankton, by mediating the conversion of 3-(methylthio)propanoyl-CoA (MMPA-CoA) to 3-(methylthio)acryloyl-CoA (MTA-CoA).</text>
</comment>
<dbReference type="Pfam" id="PF00441">
    <property type="entry name" value="Acyl-CoA_dh_1"/>
    <property type="match status" value="1"/>
</dbReference>
<protein>
    <recommendedName>
        <fullName evidence="9">3-methylmercaptopropionyl-CoA dehydrogenase</fullName>
        <ecNumber evidence="8">1.3.99.41</ecNumber>
    </recommendedName>
</protein>
<keyword evidence="4 10" id="KW-0274">FAD</keyword>
<dbReference type="PANTHER" id="PTHR42803:SF1">
    <property type="entry name" value="BROAD-SPECIFICITY LINEAR ACYL-COA DEHYDROGENASE FADE5"/>
    <property type="match status" value="1"/>
</dbReference>
<comment type="catalytic activity">
    <reaction evidence="6">
        <text>3-(methylsulfanyl)propanoyl-CoA + oxidized [electron-transfer flavoprotein] + H(+) = 3-(methylsulfanyl)acryloyl-CoA + reduced [electron-transfer flavoprotein]</text>
        <dbReference type="Rhea" id="RHEA:52612"/>
        <dbReference type="Rhea" id="RHEA-COMP:10685"/>
        <dbReference type="Rhea" id="RHEA-COMP:10686"/>
        <dbReference type="ChEBI" id="CHEBI:15378"/>
        <dbReference type="ChEBI" id="CHEBI:57692"/>
        <dbReference type="ChEBI" id="CHEBI:58307"/>
        <dbReference type="ChEBI" id="CHEBI:82815"/>
        <dbReference type="ChEBI" id="CHEBI:84994"/>
        <dbReference type="EC" id="1.3.99.41"/>
    </reaction>
    <physiologicalReaction direction="left-to-right" evidence="6">
        <dbReference type="Rhea" id="RHEA:52613"/>
    </physiologicalReaction>
</comment>
<dbReference type="InterPro" id="IPR009100">
    <property type="entry name" value="AcylCoA_DH/oxidase_NM_dom_sf"/>
</dbReference>
<dbReference type="Pfam" id="PF12806">
    <property type="entry name" value="Acyl-CoA_dh_C"/>
    <property type="match status" value="1"/>
</dbReference>
<dbReference type="PROSITE" id="PS00072">
    <property type="entry name" value="ACYL_COA_DH_1"/>
    <property type="match status" value="1"/>
</dbReference>
<dbReference type="Gene3D" id="2.40.110.10">
    <property type="entry name" value="Butyryl-CoA Dehydrogenase, subunit A, domain 2"/>
    <property type="match status" value="1"/>
</dbReference>
<dbReference type="InterPro" id="IPR006089">
    <property type="entry name" value="Acyl-CoA_DH_CS"/>
</dbReference>
<dbReference type="Gene3D" id="1.10.540.10">
    <property type="entry name" value="Acyl-CoA dehydrogenase/oxidase, N-terminal domain"/>
    <property type="match status" value="1"/>
</dbReference>
<organism evidence="15 16">
    <name type="scientific">Parathalassolituus penaei</name>
    <dbReference type="NCBI Taxonomy" id="2997323"/>
    <lineage>
        <taxon>Bacteria</taxon>
        <taxon>Pseudomonadati</taxon>
        <taxon>Pseudomonadota</taxon>
        <taxon>Gammaproteobacteria</taxon>
        <taxon>Oceanospirillales</taxon>
        <taxon>Oceanospirillaceae</taxon>
        <taxon>Parathalassolituus</taxon>
    </lineage>
</organism>
<dbReference type="AlphaFoldDB" id="A0A9X3IU25"/>
<evidence type="ECO:0000256" key="2">
    <source>
        <dbReference type="ARBA" id="ARBA00009347"/>
    </source>
</evidence>
<evidence type="ECO:0000259" key="11">
    <source>
        <dbReference type="Pfam" id="PF00441"/>
    </source>
</evidence>
<dbReference type="InterPro" id="IPR036250">
    <property type="entry name" value="AcylCo_DH-like_C"/>
</dbReference>
<evidence type="ECO:0000259" key="14">
    <source>
        <dbReference type="Pfam" id="PF12806"/>
    </source>
</evidence>
<accession>A0A9X3IU25</accession>
<evidence type="ECO:0000256" key="9">
    <source>
        <dbReference type="ARBA" id="ARBA00069043"/>
    </source>
</evidence>
<evidence type="ECO:0000256" key="5">
    <source>
        <dbReference type="ARBA" id="ARBA00023002"/>
    </source>
</evidence>
<evidence type="ECO:0000256" key="10">
    <source>
        <dbReference type="RuleBase" id="RU362125"/>
    </source>
</evidence>
<evidence type="ECO:0000256" key="6">
    <source>
        <dbReference type="ARBA" id="ARBA00051388"/>
    </source>
</evidence>
<comment type="similarity">
    <text evidence="2 10">Belongs to the acyl-CoA dehydrogenase family.</text>
</comment>
<gene>
    <name evidence="15" type="ORF">OUO13_20025</name>
</gene>
<dbReference type="FunFam" id="2.40.110.10:FF:000031">
    <property type="entry name" value="Acyl-CoA dehydrogenase, putative"/>
    <property type="match status" value="1"/>
</dbReference>
<feature type="domain" description="Acyl-CoA oxidase/dehydrogenase middle" evidence="12">
    <location>
        <begin position="161"/>
        <end position="269"/>
    </location>
</feature>
<evidence type="ECO:0000313" key="16">
    <source>
        <dbReference type="Proteomes" id="UP001150830"/>
    </source>
</evidence>
<dbReference type="InterPro" id="IPR013786">
    <property type="entry name" value="AcylCoA_DH/ox_N"/>
</dbReference>
<evidence type="ECO:0000256" key="4">
    <source>
        <dbReference type="ARBA" id="ARBA00022827"/>
    </source>
</evidence>
<dbReference type="Proteomes" id="UP001150830">
    <property type="component" value="Unassembled WGS sequence"/>
</dbReference>
<keyword evidence="16" id="KW-1185">Reference proteome</keyword>
<proteinExistence type="inferred from homology"/>
<sequence>MSEYLAPLKDMLFALDVVRQQTGIEQNETLAEFDSSFVAAVLEEAGKFARGVLAPLNAVGDVQGCRFDNGSVTTPDGWKNAFDQFNEGGWMGLAMSADFGGQQLPKFIAQPVNEMWLSANLAFVMFHALSQGCSEILSHFGTDAQKARYLEAIVSGRWTVAMALTEPNAGSDLAATTTKAVPQGDGTYRIKGQKIFITYGDHDLAENIVHLVLARTPDAPAGSRGISLFAVPKFRIEEDGSIGAFNDVACTGIEHKMGLHGSPTCSMSYGDNDDCIGELIGEENKGLMAMFVLMNEARLSTGIQGVGIGEMSYQHSLRYATERTQGSHYSSGQRVSIVEHPDVQRMLLSMHSRTVALRAIGYLIAALIDLSEHSTDKAEVKALRDRVALLTPIFKAFSTEEGNRMAGTCVQVYGGMGFVEETGVAQFMRDARIITIYEGTTGIQARDLVFRKILADQGNALNTLLTDVRSSAERLGSRDQAALAVMAAQLTNACRATSSRIEALLGAGDDQQLRLHAGSVPLLEALGTLLCGWQLAEIAAYASDKIAANEDPVYHQNQIALAQFYFAHHLPGLFAQLETVACADAGLGSYQFVE</sequence>
<dbReference type="EC" id="1.3.99.41" evidence="8"/>
<comment type="cofactor">
    <cofactor evidence="1 10">
        <name>FAD</name>
        <dbReference type="ChEBI" id="CHEBI:57692"/>
    </cofactor>
</comment>
<dbReference type="InterPro" id="IPR025878">
    <property type="entry name" value="Acyl-CoA_dh-like_C_dom"/>
</dbReference>
<dbReference type="Gene3D" id="1.20.140.10">
    <property type="entry name" value="Butyryl-CoA Dehydrogenase, subunit A, domain 3"/>
    <property type="match status" value="1"/>
</dbReference>
<keyword evidence="5 10" id="KW-0560">Oxidoreductase</keyword>
<dbReference type="InterPro" id="IPR009075">
    <property type="entry name" value="AcylCo_DH/oxidase_C"/>
</dbReference>
<evidence type="ECO:0000313" key="15">
    <source>
        <dbReference type="EMBL" id="MCY0967476.1"/>
    </source>
</evidence>
<name>A0A9X3IU25_9GAMM</name>